<accession>A0A9Q0JVA4</accession>
<dbReference type="Proteomes" id="UP001141806">
    <property type="component" value="Unassembled WGS sequence"/>
</dbReference>
<dbReference type="PROSITE" id="PS00108">
    <property type="entry name" value="PROTEIN_KINASE_ST"/>
    <property type="match status" value="1"/>
</dbReference>
<dbReference type="Gene3D" id="3.30.200.20">
    <property type="entry name" value="Phosphorylase Kinase, domain 1"/>
    <property type="match status" value="1"/>
</dbReference>
<dbReference type="InterPro" id="IPR017441">
    <property type="entry name" value="Protein_kinase_ATP_BS"/>
</dbReference>
<keyword evidence="12" id="KW-1185">Reference proteome</keyword>
<comment type="caution">
    <text evidence="11">The sequence shown here is derived from an EMBL/GenBank/DDBJ whole genome shotgun (WGS) entry which is preliminary data.</text>
</comment>
<evidence type="ECO:0000256" key="1">
    <source>
        <dbReference type="ARBA" id="ARBA00008832"/>
    </source>
</evidence>
<dbReference type="AlphaFoldDB" id="A0A9Q0JVA4"/>
<comment type="catalytic activity">
    <reaction evidence="9">
        <text>L-threonyl-[protein] + ATP = O-phospho-L-threonyl-[protein] + ADP + H(+)</text>
        <dbReference type="Rhea" id="RHEA:46608"/>
        <dbReference type="Rhea" id="RHEA-COMP:11060"/>
        <dbReference type="Rhea" id="RHEA-COMP:11605"/>
        <dbReference type="ChEBI" id="CHEBI:15378"/>
        <dbReference type="ChEBI" id="CHEBI:30013"/>
        <dbReference type="ChEBI" id="CHEBI:30616"/>
        <dbReference type="ChEBI" id="CHEBI:61977"/>
        <dbReference type="ChEBI" id="CHEBI:456216"/>
        <dbReference type="EC" id="2.7.11.24"/>
    </reaction>
</comment>
<dbReference type="PROSITE" id="PS00107">
    <property type="entry name" value="PROTEIN_KINASE_ATP"/>
    <property type="match status" value="1"/>
</dbReference>
<evidence type="ECO:0000256" key="2">
    <source>
        <dbReference type="ARBA" id="ARBA00022527"/>
    </source>
</evidence>
<dbReference type="PANTHER" id="PTHR24055">
    <property type="entry name" value="MITOGEN-ACTIVATED PROTEIN KINASE"/>
    <property type="match status" value="1"/>
</dbReference>
<keyword evidence="9" id="KW-0460">Magnesium</keyword>
<keyword evidence="3 9" id="KW-0808">Transferase</keyword>
<dbReference type="FunFam" id="3.30.200.20:FF:000046">
    <property type="entry name" value="Mitogen-activated protein kinase"/>
    <property type="match status" value="1"/>
</dbReference>
<comment type="cofactor">
    <cofactor evidence="9">
        <name>Mg(2+)</name>
        <dbReference type="ChEBI" id="CHEBI:18420"/>
    </cofactor>
</comment>
<dbReference type="GO" id="GO:0005524">
    <property type="term" value="F:ATP binding"/>
    <property type="evidence" value="ECO:0007669"/>
    <property type="project" value="UniProtKB-UniRule"/>
</dbReference>
<evidence type="ECO:0000313" key="11">
    <source>
        <dbReference type="EMBL" id="KAJ4951755.1"/>
    </source>
</evidence>
<dbReference type="OrthoDB" id="192887at2759"/>
<comment type="similarity">
    <text evidence="1">Belongs to the protein kinase superfamily. CMGC Ser/Thr protein kinase family. MAP kinase subfamily.</text>
</comment>
<evidence type="ECO:0000256" key="5">
    <source>
        <dbReference type="ARBA" id="ARBA00022777"/>
    </source>
</evidence>
<keyword evidence="4 7" id="KW-0547">Nucleotide-binding</keyword>
<dbReference type="GO" id="GO:0004707">
    <property type="term" value="F:MAP kinase activity"/>
    <property type="evidence" value="ECO:0007669"/>
    <property type="project" value="UniProtKB-EC"/>
</dbReference>
<dbReference type="InterPro" id="IPR008271">
    <property type="entry name" value="Ser/Thr_kinase_AS"/>
</dbReference>
<dbReference type="InterPro" id="IPR003527">
    <property type="entry name" value="MAP_kinase_CS"/>
</dbReference>
<evidence type="ECO:0000259" key="10">
    <source>
        <dbReference type="PROSITE" id="PS50011"/>
    </source>
</evidence>
<name>A0A9Q0JVA4_9MAGN</name>
<evidence type="ECO:0000256" key="3">
    <source>
        <dbReference type="ARBA" id="ARBA00022679"/>
    </source>
</evidence>
<dbReference type="InterPro" id="IPR011009">
    <property type="entry name" value="Kinase-like_dom_sf"/>
</dbReference>
<evidence type="ECO:0000256" key="8">
    <source>
        <dbReference type="RuleBase" id="RU000304"/>
    </source>
</evidence>
<dbReference type="CDD" id="cd07858">
    <property type="entry name" value="STKc_TEY_MAPK"/>
    <property type="match status" value="1"/>
</dbReference>
<dbReference type="SMART" id="SM00220">
    <property type="entry name" value="S_TKc"/>
    <property type="match status" value="1"/>
</dbReference>
<dbReference type="EMBL" id="JAMYWD010000012">
    <property type="protein sequence ID" value="KAJ4951755.1"/>
    <property type="molecule type" value="Genomic_DNA"/>
</dbReference>
<comment type="similarity">
    <text evidence="9">Belongs to the protein kinase superfamily. Ser/Thr protein kinase family. MAP kinase subfamily.</text>
</comment>
<dbReference type="FunFam" id="1.10.510.10:FF:000013">
    <property type="entry name" value="Mitogen-activated protein kinase"/>
    <property type="match status" value="1"/>
</dbReference>
<dbReference type="InterPro" id="IPR000719">
    <property type="entry name" value="Prot_kinase_dom"/>
</dbReference>
<dbReference type="Pfam" id="PF00069">
    <property type="entry name" value="Pkinase"/>
    <property type="match status" value="1"/>
</dbReference>
<evidence type="ECO:0000256" key="9">
    <source>
        <dbReference type="RuleBase" id="RU361165"/>
    </source>
</evidence>
<feature type="domain" description="Protein kinase" evidence="10">
    <location>
        <begin position="41"/>
        <end position="327"/>
    </location>
</feature>
<dbReference type="InterPro" id="IPR050117">
    <property type="entry name" value="MAPK"/>
</dbReference>
<evidence type="ECO:0000256" key="7">
    <source>
        <dbReference type="PROSITE-ProRule" id="PRU10141"/>
    </source>
</evidence>
<dbReference type="EC" id="2.7.11.24" evidence="9"/>
<keyword evidence="2 8" id="KW-0723">Serine/threonine-protein kinase</keyword>
<evidence type="ECO:0000256" key="4">
    <source>
        <dbReference type="ARBA" id="ARBA00022741"/>
    </source>
</evidence>
<keyword evidence="6 7" id="KW-0067">ATP-binding</keyword>
<sequence>MSGEAISTSADGNIRGVLTHGGRYVRYNVYGNLFEVSTKYVPPIRPVGRGAYGIVCAAVNSETREEVAIKKIGNAFDNRIDAKRTLREIKLLRYMDHENIIAIKDIIRPPNRANFNDVYIVYELMETDLHQIIRSDQSLTDDHCQYFLYQLLRGLKYVHSANVLHRDLKPSNLFLNSNCDLKIGDFGLARTTSETDFMTEYVVTRWYRAPELLLNCSEYTAAIDVWSVGCILGEIMTREPLFPGKDYVHQLKLITLLLGSPNDSSLGFLRSDNARRYIRQLPQYPPQQFSAKFPSMSPEAVDLLEKMLVFDPNRRITVDEALRHPYLSSLHDINDEPVCPRPFCFDFERPSFSEENIKELIWRESVKFNPDPIH</sequence>
<proteinExistence type="inferred from homology"/>
<protein>
    <recommendedName>
        <fullName evidence="9">Mitogen-activated protein kinase</fullName>
        <ecNumber evidence="9">2.7.11.24</ecNumber>
    </recommendedName>
</protein>
<evidence type="ECO:0000313" key="12">
    <source>
        <dbReference type="Proteomes" id="UP001141806"/>
    </source>
</evidence>
<gene>
    <name evidence="11" type="ORF">NE237_028587</name>
</gene>
<feature type="binding site" evidence="7">
    <location>
        <position position="71"/>
    </location>
    <ligand>
        <name>ATP</name>
        <dbReference type="ChEBI" id="CHEBI:30616"/>
    </ligand>
</feature>
<comment type="activity regulation">
    <text evidence="9">Activated by threonine and tyrosine phosphorylation.</text>
</comment>
<keyword evidence="5 9" id="KW-0418">Kinase</keyword>
<reference evidence="11" key="1">
    <citation type="journal article" date="2023" name="Plant J.">
        <title>The genome of the king protea, Protea cynaroides.</title>
        <authorList>
            <person name="Chang J."/>
            <person name="Duong T.A."/>
            <person name="Schoeman C."/>
            <person name="Ma X."/>
            <person name="Roodt D."/>
            <person name="Barker N."/>
            <person name="Li Z."/>
            <person name="Van de Peer Y."/>
            <person name="Mizrachi E."/>
        </authorList>
    </citation>
    <scope>NUCLEOTIDE SEQUENCE</scope>
    <source>
        <tissue evidence="11">Young leaves</tissue>
    </source>
</reference>
<dbReference type="SUPFAM" id="SSF56112">
    <property type="entry name" value="Protein kinase-like (PK-like)"/>
    <property type="match status" value="1"/>
</dbReference>
<dbReference type="PROSITE" id="PS01351">
    <property type="entry name" value="MAPK"/>
    <property type="match status" value="1"/>
</dbReference>
<dbReference type="Gene3D" id="1.10.510.10">
    <property type="entry name" value="Transferase(Phosphotransferase) domain 1"/>
    <property type="match status" value="1"/>
</dbReference>
<organism evidence="11 12">
    <name type="scientific">Protea cynaroides</name>
    <dbReference type="NCBI Taxonomy" id="273540"/>
    <lineage>
        <taxon>Eukaryota</taxon>
        <taxon>Viridiplantae</taxon>
        <taxon>Streptophyta</taxon>
        <taxon>Embryophyta</taxon>
        <taxon>Tracheophyta</taxon>
        <taxon>Spermatophyta</taxon>
        <taxon>Magnoliopsida</taxon>
        <taxon>Proteales</taxon>
        <taxon>Proteaceae</taxon>
        <taxon>Protea</taxon>
    </lineage>
</organism>
<evidence type="ECO:0000256" key="6">
    <source>
        <dbReference type="ARBA" id="ARBA00022840"/>
    </source>
</evidence>
<dbReference type="PROSITE" id="PS50011">
    <property type="entry name" value="PROTEIN_KINASE_DOM"/>
    <property type="match status" value="1"/>
</dbReference>